<dbReference type="InParanoid" id="A0A671DVN2"/>
<dbReference type="GO" id="GO:0005759">
    <property type="term" value="C:mitochondrial matrix"/>
    <property type="evidence" value="ECO:0007669"/>
    <property type="project" value="UniProtKB-SubCell"/>
</dbReference>
<dbReference type="Gene3D" id="1.10.630.10">
    <property type="entry name" value="Cytochrome P450"/>
    <property type="match status" value="1"/>
</dbReference>
<dbReference type="FunFam" id="3.40.50.720:FF:000258">
    <property type="entry name" value="Hydroxyacyl-coenzyme A dehydrogenase, mitochondrial"/>
    <property type="match status" value="1"/>
</dbReference>
<evidence type="ECO:0000256" key="29">
    <source>
        <dbReference type="ARBA" id="ARBA00049206"/>
    </source>
</evidence>
<feature type="binding site" description="axial binding residue" evidence="40">
    <location>
        <position position="489"/>
    </location>
    <ligand>
        <name>heme</name>
        <dbReference type="ChEBI" id="CHEBI:30413"/>
    </ligand>
    <ligandPart>
        <name>Fe</name>
        <dbReference type="ChEBI" id="CHEBI:18248"/>
    </ligandPart>
</feature>
<comment type="function">
    <text evidence="38">Mitochondrial fatty acid beta-oxidation enzyme that catalyzes the third step of the beta-oxidation cycle for medium and short-chain 3-hydroxy fatty acyl-CoAs (C4 to C10). Plays a role in the control of insulin secretion by inhibiting the activation of glutamate dehydrogenase 1 (GLUD1), an enzyme that has an important role in regulating amino acid-induced insulin secretion. Plays a role in the maintenance of normal spermatogenesis through the reduction of fatty acid accumulation in the testes.</text>
</comment>
<comment type="catalytic activity">
    <reaction evidence="32">
        <text>(3S)-hydroxydecanoyl-CoA + NAD(+) = 3-oxodecanoyl-CoA + NADH + H(+)</text>
        <dbReference type="Rhea" id="RHEA:31187"/>
        <dbReference type="ChEBI" id="CHEBI:15378"/>
        <dbReference type="ChEBI" id="CHEBI:57540"/>
        <dbReference type="ChEBI" id="CHEBI:57945"/>
        <dbReference type="ChEBI" id="CHEBI:62548"/>
        <dbReference type="ChEBI" id="CHEBI:62616"/>
    </reaction>
</comment>
<dbReference type="AlphaFoldDB" id="A0A671DVN2"/>
<protein>
    <recommendedName>
        <fullName evidence="41">Cytochrome P450</fullName>
        <ecNumber evidence="41">1.14.14.-</ecNumber>
    </recommendedName>
</protein>
<evidence type="ECO:0000256" key="27">
    <source>
        <dbReference type="ARBA" id="ARBA00023136"/>
    </source>
</evidence>
<dbReference type="FunCoup" id="A0A671DVN2">
    <property type="interactions" value="455"/>
</dbReference>
<keyword evidence="10" id="KW-0812">Transmembrane</keyword>
<feature type="domain" description="3-hydroxyacyl-CoA dehydrogenase C-terminal" evidence="42">
    <location>
        <begin position="675"/>
        <end position="772"/>
    </location>
</feature>
<reference evidence="43 44" key="1">
    <citation type="journal article" date="2015" name="Annu Rev Anim Biosci">
        <title>The Genome 10K Project: a way forward.</title>
        <authorList>
            <person name="Koepfli K.P."/>
            <person name="Paten B."/>
            <person name="O'Brien S.J."/>
            <person name="Koepfli K.P."/>
            <person name="Paten B."/>
            <person name="Antunes A."/>
            <person name="Belov K."/>
            <person name="Bustamante C."/>
            <person name="Castoe T.A."/>
            <person name="Clawson H."/>
            <person name="Crawford A.J."/>
            <person name="Diekhans M."/>
            <person name="Distel D."/>
            <person name="Durbin R."/>
            <person name="Earl D."/>
            <person name="Fujita M.K."/>
            <person name="Gamble T."/>
            <person name="Georges A."/>
            <person name="Gemmell N."/>
            <person name="Gilbert M.T."/>
            <person name="Graves J.M."/>
            <person name="Green R.E."/>
            <person name="Hickey G."/>
            <person name="Jarvis E.D."/>
            <person name="Johnson W."/>
            <person name="Komissarov A."/>
            <person name="Korf I."/>
            <person name="Kuhn R."/>
            <person name="Larkin D.M."/>
            <person name="Lewin H."/>
            <person name="Lopez J.V."/>
            <person name="Ma J."/>
            <person name="Marques-Bonet T."/>
            <person name="Miller W."/>
            <person name="Murphy R."/>
            <person name="Pevzner P."/>
            <person name="Shapiro B."/>
            <person name="Steiner C."/>
            <person name="Tamazian G."/>
            <person name="Venkatesh B."/>
            <person name="Wang J."/>
            <person name="Wayne R."/>
            <person name="Wiley E."/>
            <person name="Yang H."/>
            <person name="Zhang G."/>
            <person name="Haussler D."/>
            <person name="Ryder O."/>
            <person name="O'Brien S.J."/>
        </authorList>
    </citation>
    <scope>NUCLEOTIDE SEQUENCE</scope>
</reference>
<comment type="function">
    <text evidence="41">Cytochromes P450 are a group of heme-thiolate monooxygenases. In liver microsomes, this enzyme is involved in an NADPH-dependent electron transport pathway. It oxidizes a variety of structurally unrelated compounds, including steroids, fatty acids, and xenobiotics.</text>
</comment>
<comment type="catalytic activity">
    <reaction evidence="36">
        <text>(3S)-3-hydroxybutanoyl-CoA + NAD(+) = acetoacetyl-CoA + NADH + H(+)</text>
        <dbReference type="Rhea" id="RHEA:30799"/>
        <dbReference type="ChEBI" id="CHEBI:15378"/>
        <dbReference type="ChEBI" id="CHEBI:57286"/>
        <dbReference type="ChEBI" id="CHEBI:57316"/>
        <dbReference type="ChEBI" id="CHEBI:57540"/>
        <dbReference type="ChEBI" id="CHEBI:57945"/>
    </reaction>
</comment>
<dbReference type="FunFam" id="1.10.630.10:FF:000017">
    <property type="entry name" value="cytochrome P450 2U1 isoform X1"/>
    <property type="match status" value="1"/>
</dbReference>
<keyword evidence="44" id="KW-1185">Reference proteome</keyword>
<keyword evidence="9 40" id="KW-0349">Heme</keyword>
<evidence type="ECO:0000256" key="22">
    <source>
        <dbReference type="ARBA" id="ARBA00023004"/>
    </source>
</evidence>
<evidence type="ECO:0000256" key="28">
    <source>
        <dbReference type="ARBA" id="ARBA00023278"/>
    </source>
</evidence>
<name>A0A671DVN2_RHIFE</name>
<dbReference type="GO" id="GO:0070403">
    <property type="term" value="F:NAD+ binding"/>
    <property type="evidence" value="ECO:0007669"/>
    <property type="project" value="InterPro"/>
</dbReference>
<comment type="similarity">
    <text evidence="8 41">Belongs to the cytochrome P450 family.</text>
</comment>
<dbReference type="GO" id="GO:0008395">
    <property type="term" value="F:steroid hydroxylase activity"/>
    <property type="evidence" value="ECO:0007669"/>
    <property type="project" value="TreeGrafter"/>
</dbReference>
<dbReference type="Pfam" id="PF00725">
    <property type="entry name" value="3HCDH"/>
    <property type="match status" value="1"/>
</dbReference>
<evidence type="ECO:0000256" key="35">
    <source>
        <dbReference type="ARBA" id="ARBA00052378"/>
    </source>
</evidence>
<keyword evidence="21 41" id="KW-0560">Oxidoreductase</keyword>
<dbReference type="OMA" id="EYTNNEF"/>
<dbReference type="GO" id="GO:0102033">
    <property type="term" value="F:long-chain fatty acid omega-hydroxylase activity"/>
    <property type="evidence" value="ECO:0007669"/>
    <property type="project" value="UniProtKB-EC"/>
</dbReference>
<dbReference type="EC" id="1.14.14.-" evidence="41"/>
<dbReference type="SUPFAM" id="SSF48264">
    <property type="entry name" value="Cytochrome P450"/>
    <property type="match status" value="1"/>
</dbReference>
<dbReference type="GO" id="GO:0030154">
    <property type="term" value="P:cell differentiation"/>
    <property type="evidence" value="ECO:0007669"/>
    <property type="project" value="UniProtKB-KW"/>
</dbReference>
<comment type="cofactor">
    <cofactor evidence="1 40 41">
        <name>heme</name>
        <dbReference type="ChEBI" id="CHEBI:30413"/>
    </cofactor>
</comment>
<dbReference type="InterPro" id="IPR008927">
    <property type="entry name" value="6-PGluconate_DH-like_C_sf"/>
</dbReference>
<keyword evidence="15" id="KW-0276">Fatty acid metabolism</keyword>
<evidence type="ECO:0000256" key="38">
    <source>
        <dbReference type="ARBA" id="ARBA00059837"/>
    </source>
</evidence>
<evidence type="ECO:0000256" key="24">
    <source>
        <dbReference type="ARBA" id="ARBA00023033"/>
    </source>
</evidence>
<evidence type="ECO:0000256" key="7">
    <source>
        <dbReference type="ARBA" id="ARBA00009463"/>
    </source>
</evidence>
<evidence type="ECO:0000256" key="33">
    <source>
        <dbReference type="ARBA" id="ARBA00052159"/>
    </source>
</evidence>
<dbReference type="InterPro" id="IPR050182">
    <property type="entry name" value="Cytochrome_P450_fam2"/>
</dbReference>
<evidence type="ECO:0000256" key="34">
    <source>
        <dbReference type="ARBA" id="ARBA00052282"/>
    </source>
</evidence>
<evidence type="ECO:0000256" key="16">
    <source>
        <dbReference type="ARBA" id="ARBA00022848"/>
    </source>
</evidence>
<keyword evidence="22 40" id="KW-0408">Iron</keyword>
<comment type="pathway">
    <text evidence="6">Lipid metabolism; fatty acid beta-oxidation.</text>
</comment>
<dbReference type="Gene3D" id="1.10.1040.10">
    <property type="entry name" value="N-(1-d-carboxylethyl)-l-norvaline Dehydrogenase, domain 2"/>
    <property type="match status" value="1"/>
</dbReference>
<dbReference type="GO" id="GO:0005743">
    <property type="term" value="C:mitochondrial inner membrane"/>
    <property type="evidence" value="ECO:0007669"/>
    <property type="project" value="UniProtKB-SubCell"/>
</dbReference>
<evidence type="ECO:0000256" key="32">
    <source>
        <dbReference type="ARBA" id="ARBA00051510"/>
    </source>
</evidence>
<dbReference type="Proteomes" id="UP000472240">
    <property type="component" value="Chromosome 5"/>
</dbReference>
<comment type="catalytic activity">
    <reaction evidence="35">
        <text>an omega-methyl-long-chain fatty acid + reduced [NADPH--hemoprotein reductase] + O2 = an omega-hydroxy-long-chain fatty acid + oxidized [NADPH--hemoprotein reductase] + H2O + H(+)</text>
        <dbReference type="Rhea" id="RHEA:56748"/>
        <dbReference type="Rhea" id="RHEA-COMP:11964"/>
        <dbReference type="Rhea" id="RHEA-COMP:11965"/>
        <dbReference type="ChEBI" id="CHEBI:15377"/>
        <dbReference type="ChEBI" id="CHEBI:15378"/>
        <dbReference type="ChEBI" id="CHEBI:15379"/>
        <dbReference type="ChEBI" id="CHEBI:57618"/>
        <dbReference type="ChEBI" id="CHEBI:58210"/>
        <dbReference type="ChEBI" id="CHEBI:140991"/>
        <dbReference type="ChEBI" id="CHEBI:140992"/>
        <dbReference type="EC" id="1.14.14.80"/>
    </reaction>
    <physiologicalReaction direction="left-to-right" evidence="35">
        <dbReference type="Rhea" id="RHEA:56749"/>
    </physiologicalReaction>
</comment>
<evidence type="ECO:0000256" key="10">
    <source>
        <dbReference type="ARBA" id="ARBA00022692"/>
    </source>
</evidence>
<evidence type="ECO:0000256" key="1">
    <source>
        <dbReference type="ARBA" id="ARBA00001971"/>
    </source>
</evidence>
<dbReference type="GO" id="GO:0005789">
    <property type="term" value="C:endoplasmic reticulum membrane"/>
    <property type="evidence" value="ECO:0007669"/>
    <property type="project" value="UniProtKB-SubCell"/>
</dbReference>
<keyword evidence="18" id="KW-0809">Transit peptide</keyword>
<evidence type="ECO:0000256" key="36">
    <source>
        <dbReference type="ARBA" id="ARBA00052692"/>
    </source>
</evidence>
<dbReference type="InterPro" id="IPR036291">
    <property type="entry name" value="NAD(P)-bd_dom_sf"/>
</dbReference>
<organism evidence="43 44">
    <name type="scientific">Rhinolophus ferrumequinum</name>
    <name type="common">Greater horseshoe bat</name>
    <dbReference type="NCBI Taxonomy" id="59479"/>
    <lineage>
        <taxon>Eukaryota</taxon>
        <taxon>Metazoa</taxon>
        <taxon>Chordata</taxon>
        <taxon>Craniata</taxon>
        <taxon>Vertebrata</taxon>
        <taxon>Euteleostomi</taxon>
        <taxon>Mammalia</taxon>
        <taxon>Eutheria</taxon>
        <taxon>Laurasiatheria</taxon>
        <taxon>Chiroptera</taxon>
        <taxon>Yinpterochiroptera</taxon>
        <taxon>Rhinolophoidea</taxon>
        <taxon>Rhinolophidae</taxon>
        <taxon>Rhinolophinae</taxon>
        <taxon>Rhinolophus</taxon>
    </lineage>
</organism>
<comment type="catalytic activity">
    <reaction evidence="30">
        <text>a (3S)-3-hydroxyacyl-CoA + NAD(+) = a 3-oxoacyl-CoA + NADH + H(+)</text>
        <dbReference type="Rhea" id="RHEA:22432"/>
        <dbReference type="ChEBI" id="CHEBI:15378"/>
        <dbReference type="ChEBI" id="CHEBI:57318"/>
        <dbReference type="ChEBI" id="CHEBI:57540"/>
        <dbReference type="ChEBI" id="CHEBI:57945"/>
        <dbReference type="ChEBI" id="CHEBI:90726"/>
        <dbReference type="EC" id="1.1.1.35"/>
    </reaction>
</comment>
<dbReference type="SUPFAM" id="SSF51735">
    <property type="entry name" value="NAD(P)-binding Rossmann-fold domains"/>
    <property type="match status" value="1"/>
</dbReference>
<evidence type="ECO:0000259" key="42">
    <source>
        <dbReference type="Pfam" id="PF00725"/>
    </source>
</evidence>
<evidence type="ECO:0000256" key="15">
    <source>
        <dbReference type="ARBA" id="ARBA00022832"/>
    </source>
</evidence>
<dbReference type="PANTHER" id="PTHR24300">
    <property type="entry name" value="CYTOCHROME P450 508A4-RELATED"/>
    <property type="match status" value="1"/>
</dbReference>
<comment type="function">
    <text evidence="37">A cytochrome P450 monooxygenase involved in the metabolism of arachidonic acid and its conjugates. Mechanistically, uses molecular oxygen inserting one oxygen atom into a substrate, and reducing the second into a water molecule, with two electrons provided by NADPH via cytochrome P450 reductase (CPR; NADPH-ferrihemoprotein reductase). Acts as an omega and omega-1 hydroxylase for arachidonic acid and possibly for other long chain fatty acids. May modulate the arachidonic acid signaling pathway and play a role in other fatty acid signaling processes. May down-regulate the biological activities of N-arachidonoyl-serotonin, an endocannabinoid that has anti-nociceptive effects through inhibition of fatty acid amide hydrolase FAAH, TRPV1 receptor and T-type calcium channels. Catalyzes C-2 oxidation of the indole ring of N-arachidonoyl-serotonin forming a less active product 2-oxo-N-arachidonoyl-serotonin.</text>
</comment>
<dbReference type="GO" id="GO:0052869">
    <property type="term" value="F:arachidonate omega-hydroxylase activity"/>
    <property type="evidence" value="ECO:0007669"/>
    <property type="project" value="Ensembl"/>
</dbReference>
<comment type="catalytic activity">
    <reaction evidence="29">
        <text>(5Z,8Z,11Z,14Z)-eicosatetraenoate + reduced [NADPH--hemoprotein reductase] + O2 = 19-hydroxy-(5Z,8Z,11Z,14Z)-eicosatetraenoate + oxidized [NADPH--hemoprotein reductase] + H2O + H(+)</text>
        <dbReference type="Rhea" id="RHEA:39759"/>
        <dbReference type="Rhea" id="RHEA-COMP:11964"/>
        <dbReference type="Rhea" id="RHEA-COMP:11965"/>
        <dbReference type="ChEBI" id="CHEBI:15377"/>
        <dbReference type="ChEBI" id="CHEBI:15378"/>
        <dbReference type="ChEBI" id="CHEBI:15379"/>
        <dbReference type="ChEBI" id="CHEBI:32395"/>
        <dbReference type="ChEBI" id="CHEBI:57618"/>
        <dbReference type="ChEBI" id="CHEBI:58210"/>
        <dbReference type="ChEBI" id="CHEBI:76627"/>
    </reaction>
    <physiologicalReaction direction="left-to-right" evidence="29">
        <dbReference type="Rhea" id="RHEA:39760"/>
    </physiologicalReaction>
</comment>
<keyword evidence="27" id="KW-0472">Membrane</keyword>
<evidence type="ECO:0000256" key="3">
    <source>
        <dbReference type="ARBA" id="ARBA00004305"/>
    </source>
</evidence>
<dbReference type="InterPro" id="IPR013328">
    <property type="entry name" value="6PGD_dom2"/>
</dbReference>
<evidence type="ECO:0000256" key="12">
    <source>
        <dbReference type="ARBA" id="ARBA00022782"/>
    </source>
</evidence>
<evidence type="ECO:0000256" key="4">
    <source>
        <dbReference type="ARBA" id="ARBA00004448"/>
    </source>
</evidence>
<reference evidence="43" key="5">
    <citation type="submission" date="2025-09" db="UniProtKB">
        <authorList>
            <consortium name="Ensembl"/>
        </authorList>
    </citation>
    <scope>IDENTIFICATION</scope>
</reference>
<keyword evidence="14" id="KW-0256">Endoplasmic reticulum</keyword>
<dbReference type="GO" id="GO:0007283">
    <property type="term" value="P:spermatogenesis"/>
    <property type="evidence" value="ECO:0007669"/>
    <property type="project" value="UniProtKB-KW"/>
</dbReference>
<evidence type="ECO:0000256" key="39">
    <source>
        <dbReference type="ARBA" id="ARBA00065273"/>
    </source>
</evidence>
<comment type="subcellular location">
    <subcellularLocation>
        <location evidence="5 41">Endoplasmic reticulum membrane</location>
        <topology evidence="5">Multi-pass membrane protein</topology>
    </subcellularLocation>
    <subcellularLocation>
        <location evidence="2 41">Microsome membrane</location>
        <topology evidence="2">Multi-pass membrane protein</topology>
    </subcellularLocation>
    <subcellularLocation>
        <location evidence="4">Mitochondrion inner membrane</location>
        <topology evidence="4">Multi-pass membrane protein</topology>
    </subcellularLocation>
    <subcellularLocation>
        <location evidence="3">Mitochondrion matrix</location>
    </subcellularLocation>
</comment>
<dbReference type="InterPro" id="IPR006108">
    <property type="entry name" value="3HC_DH_C"/>
</dbReference>
<dbReference type="InterPro" id="IPR036396">
    <property type="entry name" value="Cyt_P450_sf"/>
</dbReference>
<comment type="catalytic activity">
    <reaction evidence="34">
        <text>(3S)-hydroxyhexadecanoyl-CoA + NAD(+) = 3-oxohexadecanoyl-CoA + NADH + H(+)</text>
        <dbReference type="Rhea" id="RHEA:31159"/>
        <dbReference type="ChEBI" id="CHEBI:15378"/>
        <dbReference type="ChEBI" id="CHEBI:57349"/>
        <dbReference type="ChEBI" id="CHEBI:57540"/>
        <dbReference type="ChEBI" id="CHEBI:57945"/>
        <dbReference type="ChEBI" id="CHEBI:62613"/>
    </reaction>
</comment>
<evidence type="ECO:0000256" key="41">
    <source>
        <dbReference type="RuleBase" id="RU368047"/>
    </source>
</evidence>
<evidence type="ECO:0000256" key="25">
    <source>
        <dbReference type="ARBA" id="ARBA00023098"/>
    </source>
</evidence>
<dbReference type="GeneTree" id="ENSGT00940000157714"/>
<evidence type="ECO:0000256" key="19">
    <source>
        <dbReference type="ARBA" id="ARBA00022989"/>
    </source>
</evidence>
<dbReference type="InterPro" id="IPR002401">
    <property type="entry name" value="Cyt_P450_E_grp-I"/>
</dbReference>
<sequence length="773" mass="87455">MASASPQAPAEGLPWPLSLLPAPLGLLRLDPTGGALLLLGLAALLGWRWLWRCRALGIPPGPKPWPVVGNFGFVLLPPFLRGRSWVHRQAREAGMDPSSMGAHVLLAELARVYGNIYSFYIGQHLVVVLNDFHSVREALVQQAEVFSDRPRVPLISLVTKEKGVVFARYGPIWRQQRKFSHSTLRHFGLGKLSLEPKVIKEFRYVKEEMLKHGQDPFNPFPIINNAISNIICSLCFGQRFEYTNNEFKKMLHFMSRGLEICLNTQLQLVNICSWLYYLPFGPFKELRQIEKDITAFLRKIIKDHRQSLDVENPQDFIDMYLLHVEEEKKNNSNSSFNDDYLLYLIGDLFIAGTDTTTNSLLWCLLYMSLNPGIQEKVHEEIERVIGADRAPSLTDKAQMPFTEATIMEVQRLAMVVPLSIPHMTSEKTVLQGYTIPKDTVIVPNLWLVHRDPAIWEKPDDFYPERFLDDQGQLIKKETFIPFGIGKRVCMGEQLAKMELFLMFVAAATGHTVVLVDQTEDILTKSKKGIEESLRKVAKKKFAENPKAGEEFVEKTLSSVSISTDAASVVHSTDLVVEAIVENLKVKNELFKRLDKFAAEHTVFASNTSSLQITNIANATTRQDRFAGLHFFNPVPLMKLVEVIKTPMTSQKTFESLIDFSKTLGKHPVSCKDTPGFIVNRLLVPYLMEAVRLYERGDASKEDIDVAMKLGAGYPMGPFELLDYVGLDTTKFIMDGWHELDAQNPLFQPSASMNKLVAEKKLGKKTGEGFYKYK</sequence>
<evidence type="ECO:0000256" key="26">
    <source>
        <dbReference type="ARBA" id="ARBA00023128"/>
    </source>
</evidence>
<evidence type="ECO:0000256" key="9">
    <source>
        <dbReference type="ARBA" id="ARBA00022617"/>
    </source>
</evidence>
<evidence type="ECO:0000256" key="14">
    <source>
        <dbReference type="ARBA" id="ARBA00022824"/>
    </source>
</evidence>
<keyword evidence="17" id="KW-0744">Spermatogenesis</keyword>
<dbReference type="PROSITE" id="PS00086">
    <property type="entry name" value="CYTOCHROME_P450"/>
    <property type="match status" value="1"/>
</dbReference>
<evidence type="ECO:0000313" key="43">
    <source>
        <dbReference type="Ensembl" id="ENSRFEP00010004976.1"/>
    </source>
</evidence>
<dbReference type="InterPro" id="IPR017972">
    <property type="entry name" value="Cyt_P450_CS"/>
</dbReference>
<dbReference type="CDD" id="cd20666">
    <property type="entry name" value="CYP2U1"/>
    <property type="match status" value="1"/>
</dbReference>
<comment type="catalytic activity">
    <reaction evidence="33">
        <text>N-[(5Z,8Z,11Z,14Z)-eicosatetraenoyl]-serotonin + reduced [NADPH--hemoprotein reductase] + O2 = 2-oxo-N-[(5Z,8Z,11Z,14Z)-eicosatetraenoyl]-serotonin + oxidized [NADPH--hemoprotein reductase] + H2O + H(+)</text>
        <dbReference type="Rhea" id="RHEA:50296"/>
        <dbReference type="Rhea" id="RHEA-COMP:11964"/>
        <dbReference type="Rhea" id="RHEA-COMP:11965"/>
        <dbReference type="ChEBI" id="CHEBI:15377"/>
        <dbReference type="ChEBI" id="CHEBI:15378"/>
        <dbReference type="ChEBI" id="CHEBI:15379"/>
        <dbReference type="ChEBI" id="CHEBI:57618"/>
        <dbReference type="ChEBI" id="CHEBI:58210"/>
        <dbReference type="ChEBI" id="CHEBI:132255"/>
        <dbReference type="ChEBI" id="CHEBI:132256"/>
    </reaction>
    <physiologicalReaction direction="left-to-right" evidence="33">
        <dbReference type="Rhea" id="RHEA:50297"/>
    </physiologicalReaction>
</comment>
<dbReference type="FunFam" id="1.10.1040.10:FF:000019">
    <property type="entry name" value="3-hydroxybutyryl-CoA dehydrogenase FadB2"/>
    <property type="match status" value="1"/>
</dbReference>
<evidence type="ECO:0000256" key="13">
    <source>
        <dbReference type="ARBA" id="ARBA00022792"/>
    </source>
</evidence>
<evidence type="ECO:0000256" key="18">
    <source>
        <dbReference type="ARBA" id="ARBA00022946"/>
    </source>
</evidence>
<keyword evidence="12" id="KW-0221">Differentiation</keyword>
<dbReference type="GO" id="GO:0020037">
    <property type="term" value="F:heme binding"/>
    <property type="evidence" value="ECO:0007669"/>
    <property type="project" value="UniProtKB-UniRule"/>
</dbReference>
<keyword evidence="28" id="KW-0379">Hydroxylation</keyword>
<evidence type="ECO:0000256" key="2">
    <source>
        <dbReference type="ARBA" id="ARBA00004154"/>
    </source>
</evidence>
<evidence type="ECO:0000256" key="23">
    <source>
        <dbReference type="ARBA" id="ARBA00023027"/>
    </source>
</evidence>
<keyword evidence="23" id="KW-0520">NAD</keyword>
<evidence type="ECO:0000256" key="40">
    <source>
        <dbReference type="PIRSR" id="PIRSR602401-1"/>
    </source>
</evidence>
<accession>A0A671DVN2</accession>
<dbReference type="PRINTS" id="PR01686">
    <property type="entry name" value="EP450ICYP2D"/>
</dbReference>
<dbReference type="Ensembl" id="ENSRFET00010005444.1">
    <property type="protein sequence ID" value="ENSRFEP00010004976.1"/>
    <property type="gene ID" value="ENSRFEG00010003430.1"/>
</dbReference>
<dbReference type="GO" id="GO:0005506">
    <property type="term" value="F:iron ion binding"/>
    <property type="evidence" value="ECO:0007669"/>
    <property type="project" value="UniProtKB-UniRule"/>
</dbReference>
<keyword evidence="13" id="KW-0999">Mitochondrion inner membrane</keyword>
<evidence type="ECO:0000256" key="17">
    <source>
        <dbReference type="ARBA" id="ARBA00022871"/>
    </source>
</evidence>
<dbReference type="InterPro" id="IPR008069">
    <property type="entry name" value="Cyt_P450_E_grp-I_CYP2D-like"/>
</dbReference>
<dbReference type="PANTHER" id="PTHR24300:SF364">
    <property type="entry name" value="CYTOCHROME P450 2U1"/>
    <property type="match status" value="1"/>
</dbReference>
<evidence type="ECO:0000313" key="44">
    <source>
        <dbReference type="Proteomes" id="UP000472240"/>
    </source>
</evidence>
<evidence type="ECO:0000256" key="21">
    <source>
        <dbReference type="ARBA" id="ARBA00023002"/>
    </source>
</evidence>
<dbReference type="GO" id="GO:0003857">
    <property type="term" value="F:(3S)-3-hydroxyacyl-CoA dehydrogenase (NAD+) activity"/>
    <property type="evidence" value="ECO:0007669"/>
    <property type="project" value="UniProtKB-EC"/>
</dbReference>
<evidence type="ECO:0000256" key="11">
    <source>
        <dbReference type="ARBA" id="ARBA00022723"/>
    </source>
</evidence>
<comment type="similarity">
    <text evidence="7">Belongs to the 3-hydroxyacyl-CoA dehydrogenase family.</text>
</comment>
<reference evidence="44" key="3">
    <citation type="submission" date="2018-12" db="EMBL/GenBank/DDBJ databases">
        <title>G10K-VGP greater horseshoe bat female genome, primary haplotype.</title>
        <authorList>
            <person name="Teeling E."/>
            <person name="Myers G."/>
            <person name="Vernes S."/>
            <person name="Pippel M."/>
            <person name="Winkler S."/>
            <person name="Fedrigo O."/>
            <person name="Rhie A."/>
            <person name="Koren S."/>
            <person name="Phillippy A."/>
            <person name="Lewin H."/>
            <person name="Damas J."/>
            <person name="Howe K."/>
            <person name="Mountcastle J."/>
            <person name="Jarvis E.D."/>
        </authorList>
    </citation>
    <scope>NUCLEOTIDE SEQUENCE [LARGE SCALE GENOMIC DNA]</scope>
</reference>
<evidence type="ECO:0000256" key="37">
    <source>
        <dbReference type="ARBA" id="ARBA00058812"/>
    </source>
</evidence>
<dbReference type="PROSITE" id="PS00067">
    <property type="entry name" value="3HCDH"/>
    <property type="match status" value="1"/>
</dbReference>
<dbReference type="PRINTS" id="PR00385">
    <property type="entry name" value="P450"/>
</dbReference>
<evidence type="ECO:0000256" key="30">
    <source>
        <dbReference type="ARBA" id="ARBA00049556"/>
    </source>
</evidence>
<keyword evidence="24 41" id="KW-0503">Monooxygenase</keyword>
<evidence type="ECO:0000256" key="31">
    <source>
        <dbReference type="ARBA" id="ARBA00051320"/>
    </source>
</evidence>
<gene>
    <name evidence="43" type="primary">CYP2U1</name>
</gene>
<keyword evidence="26" id="KW-0496">Mitochondrion</keyword>
<dbReference type="Pfam" id="PF00067">
    <property type="entry name" value="p450"/>
    <property type="match status" value="1"/>
</dbReference>
<evidence type="ECO:0000256" key="20">
    <source>
        <dbReference type="ARBA" id="ARBA00022990"/>
    </source>
</evidence>
<evidence type="ECO:0000256" key="5">
    <source>
        <dbReference type="ARBA" id="ARBA00004477"/>
    </source>
</evidence>
<dbReference type="GO" id="GO:0006805">
    <property type="term" value="P:xenobiotic metabolic process"/>
    <property type="evidence" value="ECO:0007669"/>
    <property type="project" value="TreeGrafter"/>
</dbReference>
<evidence type="ECO:0000256" key="8">
    <source>
        <dbReference type="ARBA" id="ARBA00010617"/>
    </source>
</evidence>
<dbReference type="InterPro" id="IPR001128">
    <property type="entry name" value="Cyt_P450"/>
</dbReference>
<reference evidence="43 44" key="2">
    <citation type="journal article" date="2018" name="Annu Rev Anim Biosci">
        <title>Bat Biology, Genomes, and the Bat1K Project: To Generate Chromosome-Level Genomes for All Living Bat Species.</title>
        <authorList>
            <person name="Teeling E.C."/>
            <person name="Vernes S.C."/>
            <person name="Davalos L.M."/>
            <person name="Ray D.A."/>
            <person name="Gilbert M.T.P."/>
            <person name="Myers E."/>
        </authorList>
    </citation>
    <scope>NUCLEOTIDE SEQUENCE</scope>
</reference>
<keyword evidence="19" id="KW-1133">Transmembrane helix</keyword>
<dbReference type="GO" id="GO:0097267">
    <property type="term" value="P:omega-hydroxylase P450 pathway"/>
    <property type="evidence" value="ECO:0007669"/>
    <property type="project" value="Ensembl"/>
</dbReference>
<comment type="catalytic activity">
    <reaction evidence="31">
        <text>(5Z,8Z,11Z,14Z)-eicosatetraenoate + reduced [NADPH--hemoprotein reductase] + O2 = 20-hydroxy-(5Z,8Z,11Z,14Z)-eicosatetraenoate + oxidized [NADPH--hemoprotein reductase] + H2O + H(+)</text>
        <dbReference type="Rhea" id="RHEA:39755"/>
        <dbReference type="Rhea" id="RHEA-COMP:11964"/>
        <dbReference type="Rhea" id="RHEA-COMP:11965"/>
        <dbReference type="ChEBI" id="CHEBI:15377"/>
        <dbReference type="ChEBI" id="CHEBI:15378"/>
        <dbReference type="ChEBI" id="CHEBI:15379"/>
        <dbReference type="ChEBI" id="CHEBI:32395"/>
        <dbReference type="ChEBI" id="CHEBI:57618"/>
        <dbReference type="ChEBI" id="CHEBI:58210"/>
        <dbReference type="ChEBI" id="CHEBI:76624"/>
    </reaction>
    <physiologicalReaction direction="left-to-right" evidence="31">
        <dbReference type="Rhea" id="RHEA:39756"/>
    </physiologicalReaction>
</comment>
<evidence type="ECO:0000256" key="6">
    <source>
        <dbReference type="ARBA" id="ARBA00005005"/>
    </source>
</evidence>
<proteinExistence type="inferred from homology"/>
<reference evidence="43" key="4">
    <citation type="submission" date="2025-08" db="UniProtKB">
        <authorList>
            <consortium name="Ensembl"/>
        </authorList>
    </citation>
    <scope>IDENTIFICATION</scope>
</reference>
<dbReference type="SUPFAM" id="SSF48179">
    <property type="entry name" value="6-phosphogluconate dehydrogenase C-terminal domain-like"/>
    <property type="match status" value="1"/>
</dbReference>
<dbReference type="InterPro" id="IPR006180">
    <property type="entry name" value="3-OHacyl-CoA_DH_CS"/>
</dbReference>
<dbReference type="PRINTS" id="PR00463">
    <property type="entry name" value="EP450I"/>
</dbReference>
<keyword evidence="11 40" id="KW-0479">Metal-binding</keyword>
<comment type="subunit">
    <text evidence="39">Homodimer. Interacts with GLUD1; this interaction inhibits the activation of glutamate dehydrogenase 1 (GLUD1).</text>
</comment>
<keyword evidence="25" id="KW-0443">Lipid metabolism</keyword>
<keyword evidence="16" id="KW-0492">Microsome</keyword>
<keyword evidence="20" id="KW-0007">Acetylation</keyword>